<feature type="binding site" evidence="5">
    <location>
        <position position="401"/>
    </location>
    <ligand>
        <name>substrate</name>
    </ligand>
</feature>
<dbReference type="InterPro" id="IPR022653">
    <property type="entry name" value="De-COase2_pyr-phos_BS"/>
</dbReference>
<dbReference type="SUPFAM" id="SSF51419">
    <property type="entry name" value="PLP-binding barrel"/>
    <property type="match status" value="1"/>
</dbReference>
<organism evidence="10 11">
    <name type="scientific">Limnobacter litoralis</name>
    <dbReference type="NCBI Taxonomy" id="481366"/>
    <lineage>
        <taxon>Bacteria</taxon>
        <taxon>Pseudomonadati</taxon>
        <taxon>Pseudomonadota</taxon>
        <taxon>Betaproteobacteria</taxon>
        <taxon>Burkholderiales</taxon>
        <taxon>Burkholderiaceae</taxon>
        <taxon>Limnobacter</taxon>
    </lineage>
</organism>
<reference evidence="11" key="1">
    <citation type="journal article" date="2019" name="Int. J. Syst. Evol. Microbiol.">
        <title>The Global Catalogue of Microorganisms (GCM) 10K type strain sequencing project: providing services to taxonomists for standard genome sequencing and annotation.</title>
        <authorList>
            <consortium name="The Broad Institute Genomics Platform"/>
            <consortium name="The Broad Institute Genome Sequencing Center for Infectious Disease"/>
            <person name="Wu L."/>
            <person name="Ma J."/>
        </authorList>
    </citation>
    <scope>NUCLEOTIDE SEQUENCE [LARGE SCALE GENOMIC DNA]</scope>
    <source>
        <strain evidence="11">NBRC 105857</strain>
    </source>
</reference>
<dbReference type="PANTHER" id="PTHR43727:SF2">
    <property type="entry name" value="GROUP IV DECARBOXYLASE"/>
    <property type="match status" value="1"/>
</dbReference>
<gene>
    <name evidence="5 10" type="primary">lysA</name>
    <name evidence="10" type="ORF">GCM10007875_06840</name>
</gene>
<keyword evidence="5" id="KW-0028">Amino-acid biosynthesis</keyword>
<evidence type="ECO:0000256" key="4">
    <source>
        <dbReference type="ARBA" id="ARBA00023239"/>
    </source>
</evidence>
<evidence type="ECO:0000313" key="10">
    <source>
        <dbReference type="EMBL" id="GLR25596.1"/>
    </source>
</evidence>
<feature type="binding site" evidence="5">
    <location>
        <begin position="303"/>
        <end position="306"/>
    </location>
    <ligand>
        <name>pyridoxal 5'-phosphate</name>
        <dbReference type="ChEBI" id="CHEBI:597326"/>
    </ligand>
</feature>
<accession>A0ABQ5YQ67</accession>
<keyword evidence="4 5" id="KW-0456">Lyase</keyword>
<dbReference type="NCBIfam" id="TIGR01048">
    <property type="entry name" value="lysA"/>
    <property type="match status" value="1"/>
</dbReference>
<feature type="binding site" evidence="5">
    <location>
        <position position="262"/>
    </location>
    <ligand>
        <name>pyridoxal 5'-phosphate</name>
        <dbReference type="ChEBI" id="CHEBI:597326"/>
    </ligand>
</feature>
<dbReference type="Pfam" id="PF00278">
    <property type="entry name" value="Orn_DAP_Arg_deC"/>
    <property type="match status" value="1"/>
</dbReference>
<comment type="cofactor">
    <cofactor evidence="1 5 7">
        <name>pyridoxal 5'-phosphate</name>
        <dbReference type="ChEBI" id="CHEBI:597326"/>
    </cofactor>
</comment>
<evidence type="ECO:0000259" key="8">
    <source>
        <dbReference type="Pfam" id="PF00278"/>
    </source>
</evidence>
<evidence type="ECO:0000313" key="11">
    <source>
        <dbReference type="Proteomes" id="UP001156664"/>
    </source>
</evidence>
<evidence type="ECO:0000259" key="9">
    <source>
        <dbReference type="Pfam" id="PF02784"/>
    </source>
</evidence>
<dbReference type="PROSITE" id="PS00878">
    <property type="entry name" value="ODR_DC_2_1"/>
    <property type="match status" value="1"/>
</dbReference>
<evidence type="ECO:0000256" key="7">
    <source>
        <dbReference type="RuleBase" id="RU003738"/>
    </source>
</evidence>
<feature type="binding site" evidence="5">
    <location>
        <position position="342"/>
    </location>
    <ligand>
        <name>substrate</name>
    </ligand>
</feature>
<comment type="function">
    <text evidence="5">Specifically catalyzes the decarboxylation of meso-diaminopimelate (meso-DAP) to L-lysine.</text>
</comment>
<dbReference type="EC" id="4.1.1.20" evidence="5 6"/>
<dbReference type="PRINTS" id="PR01181">
    <property type="entry name" value="DAPDCRBXLASE"/>
</dbReference>
<comment type="pathway">
    <text evidence="5 7">Amino-acid biosynthesis; L-lysine biosynthesis via DAP pathway; L-lysine from DL-2,6-diaminopimelate: step 1/1.</text>
</comment>
<dbReference type="Gene3D" id="2.40.37.10">
    <property type="entry name" value="Lyase, Ornithine Decarboxylase, Chain A, domain 1"/>
    <property type="match status" value="1"/>
</dbReference>
<feature type="binding site" evidence="5">
    <location>
        <position position="374"/>
    </location>
    <ligand>
        <name>substrate</name>
    </ligand>
</feature>
<comment type="subunit">
    <text evidence="5">Homodimer.</text>
</comment>
<dbReference type="InterPro" id="IPR022644">
    <property type="entry name" value="De-COase2_N"/>
</dbReference>
<feature type="domain" description="Orn/DAP/Arg decarboxylase 2 C-terminal" evidence="8">
    <location>
        <begin position="52"/>
        <end position="399"/>
    </location>
</feature>
<dbReference type="Gene3D" id="3.20.20.10">
    <property type="entry name" value="Alanine racemase"/>
    <property type="match status" value="1"/>
</dbReference>
<feature type="binding site" evidence="5">
    <location>
        <position position="346"/>
    </location>
    <ligand>
        <name>substrate</name>
    </ligand>
</feature>
<dbReference type="InterPro" id="IPR022643">
    <property type="entry name" value="De-COase2_C"/>
</dbReference>
<evidence type="ECO:0000256" key="2">
    <source>
        <dbReference type="ARBA" id="ARBA00022793"/>
    </source>
</evidence>
<feature type="binding site" evidence="5">
    <location>
        <position position="306"/>
    </location>
    <ligand>
        <name>substrate</name>
    </ligand>
</feature>
<dbReference type="InterPro" id="IPR000183">
    <property type="entry name" value="Orn/DAP/Arg_de-COase"/>
</dbReference>
<keyword evidence="5 7" id="KW-0457">Lysine biosynthesis</keyword>
<protein>
    <recommendedName>
        <fullName evidence="5 6">Diaminopimelate decarboxylase</fullName>
        <shortName evidence="5">DAP decarboxylase</shortName>
        <shortName evidence="5">DAPDC</shortName>
        <ecNumber evidence="5 6">4.1.1.20</ecNumber>
    </recommendedName>
</protein>
<keyword evidence="11" id="KW-1185">Reference proteome</keyword>
<evidence type="ECO:0000256" key="3">
    <source>
        <dbReference type="ARBA" id="ARBA00022898"/>
    </source>
</evidence>
<feature type="binding site" evidence="5">
    <location>
        <position position="401"/>
    </location>
    <ligand>
        <name>pyridoxal 5'-phosphate</name>
        <dbReference type="ChEBI" id="CHEBI:597326"/>
    </ligand>
</feature>
<evidence type="ECO:0000256" key="5">
    <source>
        <dbReference type="HAMAP-Rule" id="MF_02120"/>
    </source>
</evidence>
<evidence type="ECO:0000256" key="6">
    <source>
        <dbReference type="NCBIfam" id="TIGR01048"/>
    </source>
</evidence>
<sequence>MKPLQSDSTVQNNQVAPSSLSRHLQFLGSPAKLHIEHADLQSLATQFGTPLYVYSGAEIRDAFQSYAQACKGLAEVTICYAVKANSNIHILKLLADEGAGFDIVSAGELARIIAAGASPAKAVFAGVGKTVEEITYALNQGVGCFNVESEQEMHRIAEVAEKLGKPAKVSLRVNPDVDAKTHPYISTGLKENKFGISMQLAPRVYAFANAHPFLQVHGIDCHIGSQLTDASPYFDALDRVLALLDQLATQGIHIHHLDLGGGIGIRYRDETPPKPADVLPKLIEKIRHWAAQSGRAMPSLSFEPGRSIVGNAGVLLTQVEFLKQNEDKNFAIVDAAMNDLMRPAMYEAFHGVTPLIIEQDKPSAVYDVVGPVCESGDWLARNRELAVAPGDVLAILSAGAYGQTMASNYNSRGRAAEILIDKGQVRLIRKRETIEDQLRCEQNL</sequence>
<dbReference type="CDD" id="cd06828">
    <property type="entry name" value="PLPDE_III_DapDC"/>
    <property type="match status" value="1"/>
</dbReference>
<keyword evidence="2 5" id="KW-0210">Decarboxylase</keyword>
<dbReference type="PRINTS" id="PR01179">
    <property type="entry name" value="ODADCRBXLASE"/>
</dbReference>
<feature type="domain" description="Orn/DAP/Arg decarboxylase 2 N-terminal" evidence="9">
    <location>
        <begin position="58"/>
        <end position="309"/>
    </location>
</feature>
<comment type="similarity">
    <text evidence="5">Belongs to the Orn/Lys/Arg decarboxylase class-II family. LysA subfamily.</text>
</comment>
<dbReference type="PANTHER" id="PTHR43727">
    <property type="entry name" value="DIAMINOPIMELATE DECARBOXYLASE"/>
    <property type="match status" value="1"/>
</dbReference>
<comment type="caution">
    <text evidence="10">The sequence shown here is derived from an EMBL/GenBank/DDBJ whole genome shotgun (WGS) entry which is preliminary data.</text>
</comment>
<dbReference type="InterPro" id="IPR029066">
    <property type="entry name" value="PLP-binding_barrel"/>
</dbReference>
<dbReference type="InterPro" id="IPR009006">
    <property type="entry name" value="Ala_racemase/Decarboxylase_C"/>
</dbReference>
<dbReference type="Proteomes" id="UP001156664">
    <property type="component" value="Unassembled WGS sequence"/>
</dbReference>
<feature type="modified residue" description="N6-(pyridoxal phosphate)lysine" evidence="5">
    <location>
        <position position="83"/>
    </location>
</feature>
<name>A0ABQ5YQ67_9BURK</name>
<comment type="catalytic activity">
    <reaction evidence="5 7">
        <text>meso-2,6-diaminopimelate + H(+) = L-lysine + CO2</text>
        <dbReference type="Rhea" id="RHEA:15101"/>
        <dbReference type="ChEBI" id="CHEBI:15378"/>
        <dbReference type="ChEBI" id="CHEBI:16526"/>
        <dbReference type="ChEBI" id="CHEBI:32551"/>
        <dbReference type="ChEBI" id="CHEBI:57791"/>
        <dbReference type="EC" id="4.1.1.20"/>
    </reaction>
</comment>
<dbReference type="Pfam" id="PF02784">
    <property type="entry name" value="Orn_Arg_deC_N"/>
    <property type="match status" value="1"/>
</dbReference>
<dbReference type="EMBL" id="BSOJ01000006">
    <property type="protein sequence ID" value="GLR25596.1"/>
    <property type="molecule type" value="Genomic_DNA"/>
</dbReference>
<keyword evidence="3 5" id="KW-0663">Pyridoxal phosphate</keyword>
<dbReference type="HAMAP" id="MF_02120">
    <property type="entry name" value="LysA"/>
    <property type="match status" value="1"/>
</dbReference>
<dbReference type="SUPFAM" id="SSF50621">
    <property type="entry name" value="Alanine racemase C-terminal domain-like"/>
    <property type="match status" value="1"/>
</dbReference>
<evidence type="ECO:0000256" key="1">
    <source>
        <dbReference type="ARBA" id="ARBA00001933"/>
    </source>
</evidence>
<proteinExistence type="inferred from homology"/>
<dbReference type="InterPro" id="IPR002986">
    <property type="entry name" value="DAP_deCOOHase_LysA"/>
</dbReference>